<dbReference type="AlphaFoldDB" id="A0A420DCS5"/>
<reference evidence="1 2" key="1">
    <citation type="submission" date="2018-09" db="EMBL/GenBank/DDBJ databases">
        <title>Genomic Encyclopedia of Archaeal and Bacterial Type Strains, Phase II (KMG-II): from individual species to whole genera.</title>
        <authorList>
            <person name="Goeker M."/>
        </authorList>
    </citation>
    <scope>NUCLEOTIDE SEQUENCE [LARGE SCALE GENOMIC DNA]</scope>
    <source>
        <strain evidence="1 2">DSM 26283</strain>
    </source>
</reference>
<accession>A0A420DCS5</accession>
<dbReference type="EMBL" id="RAQJ01000009">
    <property type="protein sequence ID" value="RKE89437.1"/>
    <property type="molecule type" value="Genomic_DNA"/>
</dbReference>
<gene>
    <name evidence="1" type="ORF">BXY80_2786</name>
</gene>
<protein>
    <recommendedName>
        <fullName evidence="3">MORN repeat protein</fullName>
    </recommendedName>
</protein>
<evidence type="ECO:0000313" key="1">
    <source>
        <dbReference type="EMBL" id="RKE89437.1"/>
    </source>
</evidence>
<dbReference type="Proteomes" id="UP000284892">
    <property type="component" value="Unassembled WGS sequence"/>
</dbReference>
<sequence length="173" mass="20787">MLMYSQHTQRFKNLTKVLEKTEVKTDTIFYSNDKPKFITVRTKFEYDGGIVKTNIGTTHVFYRNGRIARITQIDEFGNYLNEKLFDRKGNLTEERITTEIDNRAENIEDYLESESFGDFKKTINYYKFSRKTKSWYKYKEEFLNLINRKFEETQKVLNENGQIIEIKTKSYAE</sequence>
<name>A0A420DCS5_9FLAO</name>
<keyword evidence="2" id="KW-1185">Reference proteome</keyword>
<evidence type="ECO:0008006" key="3">
    <source>
        <dbReference type="Google" id="ProtNLM"/>
    </source>
</evidence>
<organism evidence="1 2">
    <name type="scientific">Ichthyenterobacterium magnum</name>
    <dbReference type="NCBI Taxonomy" id="1230530"/>
    <lineage>
        <taxon>Bacteria</taxon>
        <taxon>Pseudomonadati</taxon>
        <taxon>Bacteroidota</taxon>
        <taxon>Flavobacteriia</taxon>
        <taxon>Flavobacteriales</taxon>
        <taxon>Flavobacteriaceae</taxon>
        <taxon>Ichthyenterobacterium</taxon>
    </lineage>
</organism>
<proteinExistence type="predicted"/>
<comment type="caution">
    <text evidence="1">The sequence shown here is derived from an EMBL/GenBank/DDBJ whole genome shotgun (WGS) entry which is preliminary data.</text>
</comment>
<evidence type="ECO:0000313" key="2">
    <source>
        <dbReference type="Proteomes" id="UP000284892"/>
    </source>
</evidence>